<feature type="chain" id="PRO_5013178952" description="WG containing repeat-containing protein" evidence="1">
    <location>
        <begin position="22"/>
        <end position="216"/>
    </location>
</feature>
<reference evidence="3" key="1">
    <citation type="submission" date="2017-01" db="EMBL/GenBank/DDBJ databases">
        <authorList>
            <person name="Varghese N."/>
            <person name="Submissions S."/>
        </authorList>
    </citation>
    <scope>NUCLEOTIDE SEQUENCE [LARGE SCALE GENOMIC DNA]</scope>
    <source>
        <strain evidence="3">DM9</strain>
    </source>
</reference>
<sequence length="216" mass="25118">MMLRWAYTCCFCLLLGSGAFAQTEIVDYMGRPIMAKQYLDVKGSPYLDDEWQEGWVKLEDGKEYIGVRLKYDQVADELMFSNKKGEAQLFVQPVVEFELMKRLFMRGYEPVDATPLDAFYEVLADGPTQLLKRTTKTVHEEVPYSSATKVRSIIEQQSYYLADREGKLTKLKKDKKSLIKAIGNRQTELEAYVKANRLDLRQEQDMTRLVTYYNNL</sequence>
<dbReference type="EMBL" id="FTNM01000001">
    <property type="protein sequence ID" value="SIQ72457.1"/>
    <property type="molecule type" value="Genomic_DNA"/>
</dbReference>
<evidence type="ECO:0008006" key="4">
    <source>
        <dbReference type="Google" id="ProtNLM"/>
    </source>
</evidence>
<dbReference type="AlphaFoldDB" id="A0A1N6V3P4"/>
<name>A0A1N6V3P4_9BACT</name>
<evidence type="ECO:0000313" key="3">
    <source>
        <dbReference type="Proteomes" id="UP000185924"/>
    </source>
</evidence>
<protein>
    <recommendedName>
        <fullName evidence="4">WG containing repeat-containing protein</fullName>
    </recommendedName>
</protein>
<dbReference type="STRING" id="1077936.SAMN05421545_1216"/>
<gene>
    <name evidence="2" type="ORF">SAMN05421545_1216</name>
</gene>
<feature type="signal peptide" evidence="1">
    <location>
        <begin position="1"/>
        <end position="21"/>
    </location>
</feature>
<accession>A0A1N6V3P4</accession>
<keyword evidence="1" id="KW-0732">Signal</keyword>
<organism evidence="2 3">
    <name type="scientific">Pontibacter lucknowensis</name>
    <dbReference type="NCBI Taxonomy" id="1077936"/>
    <lineage>
        <taxon>Bacteria</taxon>
        <taxon>Pseudomonadati</taxon>
        <taxon>Bacteroidota</taxon>
        <taxon>Cytophagia</taxon>
        <taxon>Cytophagales</taxon>
        <taxon>Hymenobacteraceae</taxon>
        <taxon>Pontibacter</taxon>
    </lineage>
</organism>
<evidence type="ECO:0000313" key="2">
    <source>
        <dbReference type="EMBL" id="SIQ72457.1"/>
    </source>
</evidence>
<dbReference type="Proteomes" id="UP000185924">
    <property type="component" value="Unassembled WGS sequence"/>
</dbReference>
<evidence type="ECO:0000256" key="1">
    <source>
        <dbReference type="SAM" id="SignalP"/>
    </source>
</evidence>
<proteinExistence type="predicted"/>
<keyword evidence="3" id="KW-1185">Reference proteome</keyword>